<dbReference type="AlphaFoldDB" id="A0A1A9VZQ1"/>
<keyword evidence="5 9" id="KW-1133">Transmembrane helix</keyword>
<feature type="domain" description="Ionotropic receptor 75a N-terminal" evidence="12">
    <location>
        <begin position="43"/>
        <end position="220"/>
    </location>
</feature>
<evidence type="ECO:0000256" key="1">
    <source>
        <dbReference type="ARBA" id="ARBA00004651"/>
    </source>
</evidence>
<feature type="chain" id="PRO_5008399808" evidence="10">
    <location>
        <begin position="20"/>
        <end position="634"/>
    </location>
</feature>
<dbReference type="GO" id="GO:0050907">
    <property type="term" value="P:detection of chemical stimulus involved in sensory perception"/>
    <property type="evidence" value="ECO:0007669"/>
    <property type="project" value="UniProtKB-ARBA"/>
</dbReference>
<dbReference type="Proteomes" id="UP000091820">
    <property type="component" value="Unassembled WGS sequence"/>
</dbReference>
<evidence type="ECO:0000256" key="5">
    <source>
        <dbReference type="ARBA" id="ARBA00022989"/>
    </source>
</evidence>
<evidence type="ECO:0000259" key="11">
    <source>
        <dbReference type="Pfam" id="PF00060"/>
    </source>
</evidence>
<reference evidence="13" key="2">
    <citation type="submission" date="2020-05" db="UniProtKB">
        <authorList>
            <consortium name="EnsemblMetazoa"/>
        </authorList>
    </citation>
    <scope>IDENTIFICATION</scope>
    <source>
        <strain evidence="13">IAEA</strain>
    </source>
</reference>
<dbReference type="PANTHER" id="PTHR42643">
    <property type="entry name" value="IONOTROPIC RECEPTOR 20A-RELATED"/>
    <property type="match status" value="1"/>
</dbReference>
<evidence type="ECO:0000313" key="13">
    <source>
        <dbReference type="EnsemblMetazoa" id="GBRI000712-PA"/>
    </source>
</evidence>
<evidence type="ECO:0000313" key="14">
    <source>
        <dbReference type="Proteomes" id="UP000091820"/>
    </source>
</evidence>
<evidence type="ECO:0000256" key="4">
    <source>
        <dbReference type="ARBA" id="ARBA00022692"/>
    </source>
</evidence>
<dbReference type="PANTHER" id="PTHR42643:SF32">
    <property type="entry name" value="IONOTROPIC RECEPTOR 31A, ISOFORM C-RELATED"/>
    <property type="match status" value="1"/>
</dbReference>
<dbReference type="GO" id="GO:0015276">
    <property type="term" value="F:ligand-gated monoatomic ion channel activity"/>
    <property type="evidence" value="ECO:0007669"/>
    <property type="project" value="InterPro"/>
</dbReference>
<dbReference type="InterPro" id="IPR001320">
    <property type="entry name" value="Iontro_rcpt_C"/>
</dbReference>
<evidence type="ECO:0000256" key="8">
    <source>
        <dbReference type="ARBA" id="ARBA00023180"/>
    </source>
</evidence>
<comment type="similarity">
    <text evidence="2">Belongs to the glutamate-gated ion channel (TC 1.A.10.1) family.</text>
</comment>
<evidence type="ECO:0000256" key="9">
    <source>
        <dbReference type="SAM" id="Phobius"/>
    </source>
</evidence>
<feature type="signal peptide" evidence="10">
    <location>
        <begin position="1"/>
        <end position="19"/>
    </location>
</feature>
<name>A0A1A9VZQ1_9MUSC</name>
<evidence type="ECO:0000256" key="7">
    <source>
        <dbReference type="ARBA" id="ARBA00023170"/>
    </source>
</evidence>
<dbReference type="InterPro" id="IPR052192">
    <property type="entry name" value="Insect_Ionotropic_Sensory_Rcpt"/>
</dbReference>
<dbReference type="SUPFAM" id="SSF53850">
    <property type="entry name" value="Periplasmic binding protein-like II"/>
    <property type="match status" value="1"/>
</dbReference>
<evidence type="ECO:0000256" key="6">
    <source>
        <dbReference type="ARBA" id="ARBA00023136"/>
    </source>
</evidence>
<dbReference type="Pfam" id="PF24576">
    <property type="entry name" value="IR75A_N"/>
    <property type="match status" value="1"/>
</dbReference>
<dbReference type="Pfam" id="PF00060">
    <property type="entry name" value="Lig_chan"/>
    <property type="match status" value="1"/>
</dbReference>
<dbReference type="Gene3D" id="1.10.287.70">
    <property type="match status" value="1"/>
</dbReference>
<dbReference type="VEuPathDB" id="VectorBase:GBRI000712"/>
<evidence type="ECO:0000259" key="12">
    <source>
        <dbReference type="Pfam" id="PF24576"/>
    </source>
</evidence>
<evidence type="ECO:0000256" key="3">
    <source>
        <dbReference type="ARBA" id="ARBA00022475"/>
    </source>
</evidence>
<accession>A0A1A9VZQ1</accession>
<dbReference type="EnsemblMetazoa" id="GBRI000712-RA">
    <property type="protein sequence ID" value="GBRI000712-PA"/>
    <property type="gene ID" value="GBRI000712"/>
</dbReference>
<dbReference type="InterPro" id="IPR057074">
    <property type="entry name" value="IR75A_N"/>
</dbReference>
<keyword evidence="8" id="KW-0325">Glycoprotein</keyword>
<proteinExistence type="inferred from homology"/>
<evidence type="ECO:0000256" key="10">
    <source>
        <dbReference type="SAM" id="SignalP"/>
    </source>
</evidence>
<feature type="transmembrane region" description="Helical" evidence="9">
    <location>
        <begin position="417"/>
        <end position="437"/>
    </location>
</feature>
<keyword evidence="14" id="KW-1185">Reference proteome</keyword>
<reference evidence="14" key="1">
    <citation type="submission" date="2014-03" db="EMBL/GenBank/DDBJ databases">
        <authorList>
            <person name="Aksoy S."/>
            <person name="Warren W."/>
            <person name="Wilson R.K."/>
        </authorList>
    </citation>
    <scope>NUCLEOTIDE SEQUENCE [LARGE SCALE GENOMIC DNA]</scope>
    <source>
        <strain evidence="14">IAEA</strain>
    </source>
</reference>
<sequence length="634" mass="72793">MKNWFRFVWLTSFAWSCAAVPQTSLTKSYIITNYTVNLVKTVHTILLACNAKDSQIIARQLIDSKNFVKIYNIRNNFTLTSISEEDRARAKTSIILNCQCEAAESIIFEASKFRYFNKTYQWLLWEFNNNCFHHLQQPEVDYLGPNAQILYLKYEEPCYLWWDLHSKGRHLNAKLEINLLAKASYINESLQFVIKKDIDDIQGIHYRDDFKGVKLRGATVIDQDNITSNEQIEDILSRPNKGSGVSAFTKYHYELFNILRSRLNFTVNFRNARGWAGHLGNLSYRLGFLGIMQRNEADIGATAAYPRLNRFAEFDILHQGWKFHTTFLYLYTPDLHAQNKKGNFLAPFEQPVWLGSLIILNILGLVWILEDHVKSYLDRITTQNTETFKRIGGRLTIPLNIVAAICQQGLDPVPTGVSARIITVVLFVFSLVMYNYYTSSVVGGLLSSTDKGPSTVDEIISSPLRLSFEDIGYYKVKFQENKSPLVVKLLNKKVFPPRDPHDLPVYTNLEFAIPYLRKGGYAFHCEEVDAYPELAKILTDSEICDLRTVSGLLGSALMNWIVHKNSQYTEIFRHIVTQAQEVGLVQRLLRQRRPKKPPCQNLYTVYPVNLSGTVGAFLLLGGKKIFKHSKQIKF</sequence>
<keyword evidence="7" id="KW-0675">Receptor</keyword>
<keyword evidence="3" id="KW-1003">Cell membrane</keyword>
<comment type="subcellular location">
    <subcellularLocation>
        <location evidence="1">Cell membrane</location>
        <topology evidence="1">Multi-pass membrane protein</topology>
    </subcellularLocation>
</comment>
<feature type="domain" description="Ionotropic glutamate receptor C-terminal" evidence="11">
    <location>
        <begin position="351"/>
        <end position="447"/>
    </location>
</feature>
<organism evidence="13 14">
    <name type="scientific">Glossina brevipalpis</name>
    <dbReference type="NCBI Taxonomy" id="37001"/>
    <lineage>
        <taxon>Eukaryota</taxon>
        <taxon>Metazoa</taxon>
        <taxon>Ecdysozoa</taxon>
        <taxon>Arthropoda</taxon>
        <taxon>Hexapoda</taxon>
        <taxon>Insecta</taxon>
        <taxon>Pterygota</taxon>
        <taxon>Neoptera</taxon>
        <taxon>Endopterygota</taxon>
        <taxon>Diptera</taxon>
        <taxon>Brachycera</taxon>
        <taxon>Muscomorpha</taxon>
        <taxon>Hippoboscoidea</taxon>
        <taxon>Glossinidae</taxon>
        <taxon>Glossina</taxon>
    </lineage>
</organism>
<dbReference type="GO" id="GO:0005886">
    <property type="term" value="C:plasma membrane"/>
    <property type="evidence" value="ECO:0007669"/>
    <property type="project" value="UniProtKB-SubCell"/>
</dbReference>
<evidence type="ECO:0000256" key="2">
    <source>
        <dbReference type="ARBA" id="ARBA00008685"/>
    </source>
</evidence>
<keyword evidence="6 9" id="KW-0472">Membrane</keyword>
<keyword evidence="4 9" id="KW-0812">Transmembrane</keyword>
<feature type="transmembrane region" description="Helical" evidence="9">
    <location>
        <begin position="352"/>
        <end position="369"/>
    </location>
</feature>
<keyword evidence="10" id="KW-0732">Signal</keyword>
<protein>
    <submittedName>
        <fullName evidence="13">Uncharacterized protein</fullName>
    </submittedName>
</protein>